<dbReference type="InterPro" id="IPR017853">
    <property type="entry name" value="GH"/>
</dbReference>
<evidence type="ECO:0000313" key="7">
    <source>
        <dbReference type="Proteomes" id="UP001597493"/>
    </source>
</evidence>
<comment type="similarity">
    <text evidence="1 4">Belongs to the glycosyl hydrolase 26 family.</text>
</comment>
<evidence type="ECO:0000256" key="1">
    <source>
        <dbReference type="ARBA" id="ARBA00007754"/>
    </source>
</evidence>
<dbReference type="PANTHER" id="PTHR40079:SF4">
    <property type="entry name" value="GH26 DOMAIN-CONTAINING PROTEIN-RELATED"/>
    <property type="match status" value="1"/>
</dbReference>
<sequence>MQLRRWVSGQSLLLLAAVLLLFMLRDGAEKDQEALSAAVRQTEWTVHLLAKEQDYRLAKWEPESGAYLGAYVVQDKSIGGSMDAFNRLTGRKHASFFKYVGYGQPFPKEWVKEVIAAGAFPQIALEPNGGLEQVKDDAYLRGFADEAKKAGVPVFIRFASEMNGSWTAYGGDSGLYIRTWRLVHDVFEKRAPNAAMVWTVLNVPEKPIEEYYPGDEYVDWVGINMYSVKYHDGDIKRKADMEDPLAMLNYVYNRYSRTKPIQISEFGATHYNTTDGKRDNEFAIKKIERLYGRLHTYYPRVKAIYYFDVNNLTEYNEMRKINDYSITLQPDILAAYRRSVAGDYFLSGYSATDSEGQPSVQRFTFRGNLHAVDGTVFADLSFFTETLQTELVRLGGGTVRLIRPPERKTAEGRLFGWQSDSGYLDWINRPIMREGTGLPLVQTVRQLGYKVKLNGTDIVIEE</sequence>
<dbReference type="EMBL" id="JBHUMY010000007">
    <property type="protein sequence ID" value="MFD2660238.1"/>
    <property type="molecule type" value="Genomic_DNA"/>
</dbReference>
<dbReference type="InterPro" id="IPR000805">
    <property type="entry name" value="Glyco_hydro_26"/>
</dbReference>
<dbReference type="PANTHER" id="PTHR40079">
    <property type="entry name" value="MANNAN ENDO-1,4-BETA-MANNOSIDASE E-RELATED"/>
    <property type="match status" value="1"/>
</dbReference>
<reference evidence="7" key="1">
    <citation type="journal article" date="2019" name="Int. J. Syst. Evol. Microbiol.">
        <title>The Global Catalogue of Microorganisms (GCM) 10K type strain sequencing project: providing services to taxonomists for standard genome sequencing and annotation.</title>
        <authorList>
            <consortium name="The Broad Institute Genomics Platform"/>
            <consortium name="The Broad Institute Genome Sequencing Center for Infectious Disease"/>
            <person name="Wu L."/>
            <person name="Ma J."/>
        </authorList>
    </citation>
    <scope>NUCLEOTIDE SEQUENCE [LARGE SCALE GENOMIC DNA]</scope>
    <source>
        <strain evidence="7">TISTR 1827</strain>
    </source>
</reference>
<dbReference type="Gene3D" id="3.20.20.80">
    <property type="entry name" value="Glycosidases"/>
    <property type="match status" value="1"/>
</dbReference>
<evidence type="ECO:0000256" key="4">
    <source>
        <dbReference type="PROSITE-ProRule" id="PRU01100"/>
    </source>
</evidence>
<evidence type="ECO:0000259" key="5">
    <source>
        <dbReference type="PROSITE" id="PS51764"/>
    </source>
</evidence>
<accession>A0ABW5QUT0</accession>
<dbReference type="PROSITE" id="PS51764">
    <property type="entry name" value="GH26"/>
    <property type="match status" value="1"/>
</dbReference>
<dbReference type="RefSeq" id="WP_379271276.1">
    <property type="nucleotide sequence ID" value="NZ_JBHUGT010000018.1"/>
</dbReference>
<evidence type="ECO:0000256" key="2">
    <source>
        <dbReference type="ARBA" id="ARBA00022801"/>
    </source>
</evidence>
<dbReference type="SUPFAM" id="SSF51445">
    <property type="entry name" value="(Trans)glycosidases"/>
    <property type="match status" value="1"/>
</dbReference>
<dbReference type="InterPro" id="IPR022790">
    <property type="entry name" value="GH26_dom"/>
</dbReference>
<protein>
    <submittedName>
        <fullName evidence="6">Glycoside hydrolase family 26 protein</fullName>
    </submittedName>
</protein>
<dbReference type="Pfam" id="PF02156">
    <property type="entry name" value="Glyco_hydro_26"/>
    <property type="match status" value="1"/>
</dbReference>
<evidence type="ECO:0000256" key="3">
    <source>
        <dbReference type="ARBA" id="ARBA00023295"/>
    </source>
</evidence>
<feature type="domain" description="GH26" evidence="5">
    <location>
        <begin position="14"/>
        <end position="331"/>
    </location>
</feature>
<keyword evidence="7" id="KW-1185">Reference proteome</keyword>
<feature type="active site" description="Proton donor" evidence="4">
    <location>
        <position position="161"/>
    </location>
</feature>
<dbReference type="GO" id="GO:0016787">
    <property type="term" value="F:hydrolase activity"/>
    <property type="evidence" value="ECO:0007669"/>
    <property type="project" value="UniProtKB-KW"/>
</dbReference>
<keyword evidence="3 4" id="KW-0326">Glycosidase</keyword>
<evidence type="ECO:0000313" key="6">
    <source>
        <dbReference type="EMBL" id="MFD2660238.1"/>
    </source>
</evidence>
<proteinExistence type="inferred from homology"/>
<comment type="caution">
    <text evidence="6">The sequence shown here is derived from an EMBL/GenBank/DDBJ whole genome shotgun (WGS) entry which is preliminary data.</text>
</comment>
<gene>
    <name evidence="6" type="ORF">ACFSW5_08130</name>
</gene>
<keyword evidence="2 4" id="KW-0378">Hydrolase</keyword>
<organism evidence="6 7">
    <name type="scientific">Paenibacillus thailandensis</name>
    <dbReference type="NCBI Taxonomy" id="393250"/>
    <lineage>
        <taxon>Bacteria</taxon>
        <taxon>Bacillati</taxon>
        <taxon>Bacillota</taxon>
        <taxon>Bacilli</taxon>
        <taxon>Bacillales</taxon>
        <taxon>Paenibacillaceae</taxon>
        <taxon>Paenibacillus</taxon>
    </lineage>
</organism>
<feature type="active site" description="Nucleophile" evidence="4">
    <location>
        <position position="265"/>
    </location>
</feature>
<name>A0ABW5QUT0_9BACL</name>
<dbReference type="Proteomes" id="UP001597493">
    <property type="component" value="Unassembled WGS sequence"/>
</dbReference>